<reference evidence="1 2" key="1">
    <citation type="submission" date="2017-06" db="EMBL/GenBank/DDBJ databases">
        <title>Draft genome of Bartonella tribocorum C635.</title>
        <authorList>
            <person name="Hadjadj L."/>
            <person name="Jiyipong T."/>
            <person name="Diene S.M."/>
            <person name="Morand S."/>
            <person name="Rolain J.-M."/>
        </authorList>
    </citation>
    <scope>NUCLEOTIDE SEQUENCE [LARGE SCALE GENOMIC DNA]</scope>
    <source>
        <strain evidence="1 2">C635</strain>
    </source>
</reference>
<gene>
    <name evidence="1" type="ORF">CEV08_04125</name>
</gene>
<protein>
    <submittedName>
        <fullName evidence="1">Uncharacterized protein</fullName>
    </submittedName>
</protein>
<sequence length="68" mass="8039">MTKNTFYEPFQVLKYCYIGESKYNGGVFFFTSVKIWAQWLYGYSRCKMGLGARCFKKTRELATKVPWA</sequence>
<proteinExistence type="predicted"/>
<organism evidence="1 2">
    <name type="scientific">Bartonella tribocorum</name>
    <dbReference type="NCBI Taxonomy" id="85701"/>
    <lineage>
        <taxon>Bacteria</taxon>
        <taxon>Pseudomonadati</taxon>
        <taxon>Pseudomonadota</taxon>
        <taxon>Alphaproteobacteria</taxon>
        <taxon>Hyphomicrobiales</taxon>
        <taxon>Bartonellaceae</taxon>
        <taxon>Bartonella</taxon>
    </lineage>
</organism>
<dbReference type="AlphaFoldDB" id="A0A2M6UW69"/>
<evidence type="ECO:0000313" key="2">
    <source>
        <dbReference type="Proteomes" id="UP000230791"/>
    </source>
</evidence>
<name>A0A2M6UW69_9HYPH</name>
<dbReference type="Proteomes" id="UP000230791">
    <property type="component" value="Unassembled WGS sequence"/>
</dbReference>
<accession>A0A2M6UW69</accession>
<dbReference type="EMBL" id="NJPP01000009">
    <property type="protein sequence ID" value="PIT70443.1"/>
    <property type="molecule type" value="Genomic_DNA"/>
</dbReference>
<evidence type="ECO:0000313" key="1">
    <source>
        <dbReference type="EMBL" id="PIT70443.1"/>
    </source>
</evidence>
<comment type="caution">
    <text evidence="1">The sequence shown here is derived from an EMBL/GenBank/DDBJ whole genome shotgun (WGS) entry which is preliminary data.</text>
</comment>